<keyword evidence="1" id="KW-1185">Reference proteome</keyword>
<name>A0A0K0DFK1_ANGCA</name>
<sequence>MTVIIDNIPTELSLYKLGGAEELFFGTGGPKKLVILKRSQKKTLWENFDEHRRAFEAVSSHIKPIFQNAPNGLSAYVLNSSTRTSRWQLLNQIIYPVVLELLQELGDVAKEETKTIKNHAVGSKWPSRNVEASDVTEMVLLRLSKKLQEEYKNSNSTPDELTQSL</sequence>
<evidence type="ECO:0000313" key="1">
    <source>
        <dbReference type="Proteomes" id="UP000035642"/>
    </source>
</evidence>
<evidence type="ECO:0000313" key="2">
    <source>
        <dbReference type="WBParaSite" id="ACAC_0000974701-mRNA-1"/>
    </source>
</evidence>
<reference evidence="2" key="2">
    <citation type="submission" date="2017-02" db="UniProtKB">
        <authorList>
            <consortium name="WormBaseParasite"/>
        </authorList>
    </citation>
    <scope>IDENTIFICATION</scope>
</reference>
<dbReference type="WBParaSite" id="ACAC_0000974701-mRNA-1">
    <property type="protein sequence ID" value="ACAC_0000974701-mRNA-1"/>
    <property type="gene ID" value="ACAC_0000974701"/>
</dbReference>
<dbReference type="AlphaFoldDB" id="A0A0K0DFK1"/>
<proteinExistence type="predicted"/>
<reference evidence="1" key="1">
    <citation type="submission" date="2012-09" db="EMBL/GenBank/DDBJ databases">
        <authorList>
            <person name="Martin A.A."/>
        </authorList>
    </citation>
    <scope>NUCLEOTIDE SEQUENCE</scope>
</reference>
<organism evidence="1 2">
    <name type="scientific">Angiostrongylus cantonensis</name>
    <name type="common">Rat lungworm</name>
    <dbReference type="NCBI Taxonomy" id="6313"/>
    <lineage>
        <taxon>Eukaryota</taxon>
        <taxon>Metazoa</taxon>
        <taxon>Ecdysozoa</taxon>
        <taxon>Nematoda</taxon>
        <taxon>Chromadorea</taxon>
        <taxon>Rhabditida</taxon>
        <taxon>Rhabditina</taxon>
        <taxon>Rhabditomorpha</taxon>
        <taxon>Strongyloidea</taxon>
        <taxon>Metastrongylidae</taxon>
        <taxon>Angiostrongylus</taxon>
    </lineage>
</organism>
<protein>
    <submittedName>
        <fullName evidence="2">Uncharacterized protein</fullName>
    </submittedName>
</protein>
<dbReference type="Proteomes" id="UP000035642">
    <property type="component" value="Unassembled WGS sequence"/>
</dbReference>
<accession>A0A0K0DFK1</accession>